<feature type="region of interest" description="Disordered" evidence="1">
    <location>
        <begin position="1"/>
        <end position="31"/>
    </location>
</feature>
<gene>
    <name evidence="2" type="ORF">R1523_32865</name>
</gene>
<protein>
    <submittedName>
        <fullName evidence="2">Uncharacterized protein</fullName>
    </submittedName>
</protein>
<proteinExistence type="predicted"/>
<dbReference type="EMBL" id="JAWJWI010000027">
    <property type="protein sequence ID" value="MDV4190287.1"/>
    <property type="molecule type" value="Genomic_DNA"/>
</dbReference>
<comment type="caution">
    <text evidence="2">The sequence shown here is derived from an EMBL/GenBank/DDBJ whole genome shotgun (WGS) entry which is preliminary data.</text>
</comment>
<dbReference type="Proteomes" id="UP001187203">
    <property type="component" value="Unassembled WGS sequence"/>
</dbReference>
<keyword evidence="3" id="KW-1185">Reference proteome</keyword>
<feature type="compositionally biased region" description="Polar residues" evidence="1">
    <location>
        <begin position="1"/>
        <end position="17"/>
    </location>
</feature>
<organism evidence="2 3">
    <name type="scientific">Rhizobium brockwellii</name>
    <dbReference type="NCBI Taxonomy" id="3019932"/>
    <lineage>
        <taxon>Bacteria</taxon>
        <taxon>Pseudomonadati</taxon>
        <taxon>Pseudomonadota</taxon>
        <taxon>Alphaproteobacteria</taxon>
        <taxon>Hyphomicrobiales</taxon>
        <taxon>Rhizobiaceae</taxon>
        <taxon>Rhizobium/Agrobacterium group</taxon>
        <taxon>Rhizobium</taxon>
    </lineage>
</organism>
<dbReference type="RefSeq" id="WP_317277237.1">
    <property type="nucleotide sequence ID" value="NZ_JAWJWH010000027.1"/>
</dbReference>
<reference evidence="3" key="1">
    <citation type="journal article" date="2023" name="Int. J. Mol. Sci.">
        <title>Genomic and Metabolic Characterization of Plant Growth-Promoting Rhizobacteria Isolated from Nodules of Clovers Grown in Non-Farmed Soil.</title>
        <authorList>
            <person name="Wojcik M."/>
            <person name="Koper P."/>
            <person name="Zebracki K."/>
            <person name="Marczak M."/>
            <person name="Mazur A."/>
        </authorList>
    </citation>
    <scope>NUCLEOTIDE SEQUENCE [LARGE SCALE GENOMIC DNA]</scope>
    <source>
        <strain evidence="3">KB12</strain>
    </source>
</reference>
<evidence type="ECO:0000313" key="2">
    <source>
        <dbReference type="EMBL" id="MDV4190287.1"/>
    </source>
</evidence>
<evidence type="ECO:0000256" key="1">
    <source>
        <dbReference type="SAM" id="MobiDB-lite"/>
    </source>
</evidence>
<name>A0ABU3YX89_9HYPH</name>
<sequence length="100" mass="10752">MFDTTTSLSKASYQAQGPETRIEPNAINAASSSLESARELANRVDDLVNRLCGAVPQAVGQAVEPKAGPILGGLRQDAERTAEMIRNAQGQLNRLEREVM</sequence>
<evidence type="ECO:0000313" key="3">
    <source>
        <dbReference type="Proteomes" id="UP001187203"/>
    </source>
</evidence>
<accession>A0ABU3YX89</accession>